<evidence type="ECO:0000256" key="6">
    <source>
        <dbReference type="ARBA" id="ARBA00023049"/>
    </source>
</evidence>
<dbReference type="Pfam" id="PF16187">
    <property type="entry name" value="Peptidase_M16_M"/>
    <property type="match status" value="1"/>
</dbReference>
<evidence type="ECO:0000313" key="9">
    <source>
        <dbReference type="EMBL" id="CAG5187398.1"/>
    </source>
</evidence>
<dbReference type="SUPFAM" id="SSF63411">
    <property type="entry name" value="LuxS/MPP-like metallohydrolase"/>
    <property type="match status" value="3"/>
</dbReference>
<feature type="domain" description="Coenzyme PQQ synthesis protein F-like C-terminal lobe" evidence="8">
    <location>
        <begin position="384"/>
        <end position="434"/>
    </location>
</feature>
<dbReference type="OrthoDB" id="5491649at2759"/>
<dbReference type="GO" id="GO:0046872">
    <property type="term" value="F:metal ion binding"/>
    <property type="evidence" value="ECO:0007669"/>
    <property type="project" value="UniProtKB-KW"/>
</dbReference>
<reference evidence="9" key="1">
    <citation type="submission" date="2021-05" db="EMBL/GenBank/DDBJ databases">
        <authorList>
            <person name="Stam R."/>
        </authorList>
    </citation>
    <scope>NUCLEOTIDE SEQUENCE</scope>
    <source>
        <strain evidence="9">CS162</strain>
    </source>
</reference>
<dbReference type="InterPro" id="IPR032632">
    <property type="entry name" value="Peptidase_M16_M"/>
</dbReference>
<dbReference type="EMBL" id="CAJRGZ010000031">
    <property type="protein sequence ID" value="CAG5187398.1"/>
    <property type="molecule type" value="Genomic_DNA"/>
</dbReference>
<keyword evidence="2" id="KW-0645">Protease</keyword>
<dbReference type="FunFam" id="3.30.830.10:FF:000003">
    <property type="entry name" value="Insulin-degrading enzyme"/>
    <property type="match status" value="1"/>
</dbReference>
<protein>
    <recommendedName>
        <fullName evidence="11">Insulin-degrading enzyme</fullName>
    </recommendedName>
</protein>
<keyword evidence="6" id="KW-0482">Metalloprotease</keyword>
<evidence type="ECO:0000259" key="7">
    <source>
        <dbReference type="Pfam" id="PF16187"/>
    </source>
</evidence>
<evidence type="ECO:0000256" key="1">
    <source>
        <dbReference type="ARBA" id="ARBA00007261"/>
    </source>
</evidence>
<evidence type="ECO:0000256" key="5">
    <source>
        <dbReference type="ARBA" id="ARBA00022833"/>
    </source>
</evidence>
<accession>A0A8J2N5T0</accession>
<dbReference type="Proteomes" id="UP000676310">
    <property type="component" value="Unassembled WGS sequence"/>
</dbReference>
<evidence type="ECO:0000256" key="3">
    <source>
        <dbReference type="ARBA" id="ARBA00022723"/>
    </source>
</evidence>
<dbReference type="GO" id="GO:0005739">
    <property type="term" value="C:mitochondrion"/>
    <property type="evidence" value="ECO:0007669"/>
    <property type="project" value="TreeGrafter"/>
</dbReference>
<comment type="caution">
    <text evidence="9">The sequence shown here is derived from an EMBL/GenBank/DDBJ whole genome shotgun (WGS) entry which is preliminary data.</text>
</comment>
<comment type="similarity">
    <text evidence="1">Belongs to the peptidase M16 family.</text>
</comment>
<keyword evidence="5" id="KW-0862">Zinc</keyword>
<dbReference type="AlphaFoldDB" id="A0A8J2N5T0"/>
<dbReference type="InterPro" id="IPR050626">
    <property type="entry name" value="Peptidase_M16"/>
</dbReference>
<dbReference type="GO" id="GO:0051603">
    <property type="term" value="P:proteolysis involved in protein catabolic process"/>
    <property type="evidence" value="ECO:0007669"/>
    <property type="project" value="TreeGrafter"/>
</dbReference>
<dbReference type="Pfam" id="PF22456">
    <property type="entry name" value="PqqF-like_C_4"/>
    <property type="match status" value="1"/>
</dbReference>
<dbReference type="Gene3D" id="3.30.830.10">
    <property type="entry name" value="Metalloenzyme, LuxS/M16 peptidase-like"/>
    <property type="match status" value="4"/>
</dbReference>
<dbReference type="GeneID" id="67012010"/>
<evidence type="ECO:0008006" key="11">
    <source>
        <dbReference type="Google" id="ProtNLM"/>
    </source>
</evidence>
<feature type="domain" description="Peptidase M16 middle/third" evidence="7">
    <location>
        <begin position="1"/>
        <end position="253"/>
    </location>
</feature>
<evidence type="ECO:0000256" key="2">
    <source>
        <dbReference type="ARBA" id="ARBA00022670"/>
    </source>
</evidence>
<keyword evidence="10" id="KW-1185">Reference proteome</keyword>
<gene>
    <name evidence="9" type="ORF">ALTATR162_LOCUS11708</name>
</gene>
<dbReference type="PANTHER" id="PTHR43690">
    <property type="entry name" value="NARDILYSIN"/>
    <property type="match status" value="1"/>
</dbReference>
<evidence type="ECO:0000313" key="10">
    <source>
        <dbReference type="Proteomes" id="UP000676310"/>
    </source>
</evidence>
<evidence type="ECO:0000256" key="4">
    <source>
        <dbReference type="ARBA" id="ARBA00022801"/>
    </source>
</evidence>
<proteinExistence type="inferred from homology"/>
<dbReference type="GO" id="GO:0005829">
    <property type="term" value="C:cytosol"/>
    <property type="evidence" value="ECO:0007669"/>
    <property type="project" value="TreeGrafter"/>
</dbReference>
<dbReference type="GO" id="GO:0004222">
    <property type="term" value="F:metalloendopeptidase activity"/>
    <property type="evidence" value="ECO:0007669"/>
    <property type="project" value="TreeGrafter"/>
</dbReference>
<dbReference type="PANTHER" id="PTHR43690:SF18">
    <property type="entry name" value="INSULIN-DEGRADING ENZYME-RELATED"/>
    <property type="match status" value="1"/>
</dbReference>
<keyword evidence="4" id="KW-0378">Hydrolase</keyword>
<keyword evidence="3" id="KW-0479">Metal-binding</keyword>
<dbReference type="InterPro" id="IPR054734">
    <property type="entry name" value="PqqF-like_C_4"/>
</dbReference>
<dbReference type="RefSeq" id="XP_043175285.1">
    <property type="nucleotide sequence ID" value="XM_043319350.1"/>
</dbReference>
<name>A0A8J2N5T0_9PLEO</name>
<dbReference type="InterPro" id="IPR011249">
    <property type="entry name" value="Metalloenz_LuxS/M16"/>
</dbReference>
<dbReference type="GO" id="GO:0043171">
    <property type="term" value="P:peptide catabolic process"/>
    <property type="evidence" value="ECO:0007669"/>
    <property type="project" value="TreeGrafter"/>
</dbReference>
<sequence length="619" mass="70505">MQGPYDRRMLLSGPATIKKFDAELISEAMSYLRPDNFRMTIWYGTEYKVEKIPEDFLAEMREAFASKNWLAELHFLHRNEFILTRLEVEKRDVGQPTKAPKLIRHDDNVRVWWKKDDQFWVPKAHVHIYFRTPIASVTPRTTLLCTLYCELVNDALAGCLYDAGYSGLMYNFTNHIGGLLIDVSGYNGKLDVFLGKILLQVRDLEVSEDRFQIIRDQMLRYLRNSEYEQPSDMIGSYSEQFKSEKSVMNEDLVPELENVTARDVQQFFPQILAQCHVEVLALGNLYKEEALEITDLVERIVKPRGLPANQVPTPRGLIWPSGSNFIYKKQLKDPGNVNHCIEYSLYVGHRYDSIMRAKLLLLGQMTDEPCFHQLRTIEQLGYVYLEGRIENFLNTFEQTLNDMSEEDFESHKRAMINKRLAKLESLSSEANRFWNHIYSDSYDFLQAGVDAATLEKLTKKDVVDFYSHYISTSSSQRSKLSVHLLAQAKANESSLGEKKTAAAAAFKIILAEHKIAANDEAFQTRTEDASSNEAASDAVASYLTDNLRIEKGVANKVLDEAKAELGVADSGLRAAPQALDVSQPVLIENVHAWKASMQVSSAVRPVRNLEGFLEVTPKL</sequence>
<organism evidence="9 10">
    <name type="scientific">Alternaria atra</name>
    <dbReference type="NCBI Taxonomy" id="119953"/>
    <lineage>
        <taxon>Eukaryota</taxon>
        <taxon>Fungi</taxon>
        <taxon>Dikarya</taxon>
        <taxon>Ascomycota</taxon>
        <taxon>Pezizomycotina</taxon>
        <taxon>Dothideomycetes</taxon>
        <taxon>Pleosporomycetidae</taxon>
        <taxon>Pleosporales</taxon>
        <taxon>Pleosporineae</taxon>
        <taxon>Pleosporaceae</taxon>
        <taxon>Alternaria</taxon>
        <taxon>Alternaria sect. Ulocladioides</taxon>
    </lineage>
</organism>
<evidence type="ECO:0000259" key="8">
    <source>
        <dbReference type="Pfam" id="PF22456"/>
    </source>
</evidence>